<dbReference type="GO" id="GO:0008234">
    <property type="term" value="F:cysteine-type peptidase activity"/>
    <property type="evidence" value="ECO:0007669"/>
    <property type="project" value="UniProtKB-KW"/>
</dbReference>
<evidence type="ECO:0000256" key="2">
    <source>
        <dbReference type="ARBA" id="ARBA00022670"/>
    </source>
</evidence>
<dbReference type="PROSITE" id="PS00639">
    <property type="entry name" value="THIOL_PROTEASE_HIS"/>
    <property type="match status" value="1"/>
</dbReference>
<dbReference type="InterPro" id="IPR013201">
    <property type="entry name" value="Prot_inhib_I29"/>
</dbReference>
<keyword evidence="5" id="KW-0788">Thiol protease</keyword>
<feature type="signal peptide" evidence="9">
    <location>
        <begin position="1"/>
        <end position="22"/>
    </location>
</feature>
<dbReference type="GeneID" id="111454276"/>
<dbReference type="PROSITE" id="PS00640">
    <property type="entry name" value="THIOL_PROTEASE_ASN"/>
    <property type="match status" value="1"/>
</dbReference>
<evidence type="ECO:0000256" key="5">
    <source>
        <dbReference type="ARBA" id="ARBA00022807"/>
    </source>
</evidence>
<dbReference type="PROSITE" id="PS00139">
    <property type="entry name" value="THIOL_PROTEASE_CYS"/>
    <property type="match status" value="1"/>
</dbReference>
<feature type="domain" description="Peptidase C1A papain C-terminal" evidence="10">
    <location>
        <begin position="129"/>
        <end position="343"/>
    </location>
</feature>
<dbReference type="InterPro" id="IPR000668">
    <property type="entry name" value="Peptidase_C1A_C"/>
</dbReference>
<keyword evidence="7" id="KW-0325">Glycoprotein</keyword>
<dbReference type="SMART" id="SM00848">
    <property type="entry name" value="Inhibitor_I29"/>
    <property type="match status" value="1"/>
</dbReference>
<dbReference type="Proteomes" id="UP000504609">
    <property type="component" value="Unplaced"/>
</dbReference>
<reference evidence="13" key="1">
    <citation type="submission" date="2025-08" db="UniProtKB">
        <authorList>
            <consortium name="RefSeq"/>
        </authorList>
    </citation>
    <scope>IDENTIFICATION</scope>
    <source>
        <tissue evidence="13">Young leaves</tissue>
    </source>
</reference>
<name>A0A6J1GHN5_CUCMO</name>
<keyword evidence="2" id="KW-0645">Protease</keyword>
<dbReference type="InterPro" id="IPR025661">
    <property type="entry name" value="Pept_asp_AS"/>
</dbReference>
<evidence type="ECO:0000256" key="1">
    <source>
        <dbReference type="ARBA" id="ARBA00008455"/>
    </source>
</evidence>
<evidence type="ECO:0000256" key="4">
    <source>
        <dbReference type="ARBA" id="ARBA00022801"/>
    </source>
</evidence>
<dbReference type="InterPro" id="IPR000169">
    <property type="entry name" value="Pept_cys_AS"/>
</dbReference>
<dbReference type="SUPFAM" id="SSF54001">
    <property type="entry name" value="Cysteine proteinases"/>
    <property type="match status" value="1"/>
</dbReference>
<evidence type="ECO:0000313" key="13">
    <source>
        <dbReference type="RefSeq" id="XP_022951466.1"/>
    </source>
</evidence>
<dbReference type="Pfam" id="PF00112">
    <property type="entry name" value="Peptidase_C1"/>
    <property type="match status" value="1"/>
</dbReference>
<dbReference type="GO" id="GO:0006508">
    <property type="term" value="P:proteolysis"/>
    <property type="evidence" value="ECO:0007669"/>
    <property type="project" value="UniProtKB-KW"/>
</dbReference>
<keyword evidence="6" id="KW-1015">Disulfide bond</keyword>
<dbReference type="Pfam" id="PF08246">
    <property type="entry name" value="Inhibitor_I29"/>
    <property type="match status" value="1"/>
</dbReference>
<dbReference type="Gene3D" id="3.90.70.10">
    <property type="entry name" value="Cysteine proteinases"/>
    <property type="match status" value="1"/>
</dbReference>
<dbReference type="PRINTS" id="PR00705">
    <property type="entry name" value="PAPAIN"/>
</dbReference>
<evidence type="ECO:0000256" key="9">
    <source>
        <dbReference type="SAM" id="SignalP"/>
    </source>
</evidence>
<keyword evidence="12" id="KW-1185">Reference proteome</keyword>
<organism evidence="12 13">
    <name type="scientific">Cucurbita moschata</name>
    <name type="common">Winter crookneck squash</name>
    <name type="synonym">Cucurbita pepo var. moschata</name>
    <dbReference type="NCBI Taxonomy" id="3662"/>
    <lineage>
        <taxon>Eukaryota</taxon>
        <taxon>Viridiplantae</taxon>
        <taxon>Streptophyta</taxon>
        <taxon>Embryophyta</taxon>
        <taxon>Tracheophyta</taxon>
        <taxon>Spermatophyta</taxon>
        <taxon>Magnoliopsida</taxon>
        <taxon>eudicotyledons</taxon>
        <taxon>Gunneridae</taxon>
        <taxon>Pentapetalae</taxon>
        <taxon>rosids</taxon>
        <taxon>fabids</taxon>
        <taxon>Cucurbitales</taxon>
        <taxon>Cucurbitaceae</taxon>
        <taxon>Cucurbiteae</taxon>
        <taxon>Cucurbita</taxon>
    </lineage>
</organism>
<evidence type="ECO:0000313" key="12">
    <source>
        <dbReference type="Proteomes" id="UP000504609"/>
    </source>
</evidence>
<dbReference type="InterPro" id="IPR025660">
    <property type="entry name" value="Pept_his_AS"/>
</dbReference>
<dbReference type="InterPro" id="IPR038765">
    <property type="entry name" value="Papain-like_cys_pep_sf"/>
</dbReference>
<dbReference type="RefSeq" id="XP_022951466.1">
    <property type="nucleotide sequence ID" value="XM_023095698.1"/>
</dbReference>
<keyword evidence="3 9" id="KW-0732">Signal</keyword>
<protein>
    <recommendedName>
        <fullName evidence="8">Vignain</fullName>
    </recommendedName>
</protein>
<feature type="domain" description="Cathepsin propeptide inhibitor" evidence="11">
    <location>
        <begin position="40"/>
        <end position="95"/>
    </location>
</feature>
<dbReference type="AlphaFoldDB" id="A0A6J1GHN5"/>
<evidence type="ECO:0000256" key="3">
    <source>
        <dbReference type="ARBA" id="ARBA00022729"/>
    </source>
</evidence>
<evidence type="ECO:0000259" key="11">
    <source>
        <dbReference type="SMART" id="SM00848"/>
    </source>
</evidence>
<sequence>MAISKCLLVPFLIVLISGLAKSFEFDEEELATDGSLWKLYERWSHHHAISRELKEKHKRYNVFKENANHVLTVNQMNKPYKLKLNKFADMSNYEFVNVYARSNITHYRRLHGKRREGASGFMYEKATDLPSFIDWRERGAVSDIKDQGRCGSCWAFSAVAAVEGINQIKTNQLLSLSEQELLDCNTRNRGCYGGFMETAYNFIRRNGGIASENNYPYRGARGSCRSSRMPSPIVTIDGFESVPENENALMQAVANQPVSVSIEALGRDFQFYWQGVFDGDCGTELNHGVVVIGYGTTDGGTDYWTVRNSWGVGWGEDGYIRMKRGVEDPEGLCGIVMEASYPLKF</sequence>
<dbReference type="PANTHER" id="PTHR12411">
    <property type="entry name" value="CYSTEINE PROTEASE FAMILY C1-RELATED"/>
    <property type="match status" value="1"/>
</dbReference>
<keyword evidence="4" id="KW-0378">Hydrolase</keyword>
<comment type="similarity">
    <text evidence="1">Belongs to the peptidase C1 family.</text>
</comment>
<dbReference type="KEGG" id="cmos:111454276"/>
<accession>A0A6J1GHN5</accession>
<dbReference type="InterPro" id="IPR013128">
    <property type="entry name" value="Peptidase_C1A"/>
</dbReference>
<gene>
    <name evidence="13" type="primary">LOC111454276</name>
</gene>
<dbReference type="CDD" id="cd02248">
    <property type="entry name" value="Peptidase_C1A"/>
    <property type="match status" value="1"/>
</dbReference>
<evidence type="ECO:0000256" key="6">
    <source>
        <dbReference type="ARBA" id="ARBA00023157"/>
    </source>
</evidence>
<proteinExistence type="inferred from homology"/>
<dbReference type="FunFam" id="3.90.70.10:FF:000023">
    <property type="entry name" value="Senescence-specific cysteine protease SAG39"/>
    <property type="match status" value="1"/>
</dbReference>
<evidence type="ECO:0000256" key="7">
    <source>
        <dbReference type="ARBA" id="ARBA00023180"/>
    </source>
</evidence>
<evidence type="ECO:0000256" key="8">
    <source>
        <dbReference type="ARBA" id="ARBA00069575"/>
    </source>
</evidence>
<dbReference type="InterPro" id="IPR039417">
    <property type="entry name" value="Peptidase_C1A_papain-like"/>
</dbReference>
<feature type="chain" id="PRO_5026683077" description="Vignain" evidence="9">
    <location>
        <begin position="23"/>
        <end position="345"/>
    </location>
</feature>
<dbReference type="SMART" id="SM00645">
    <property type="entry name" value="Pept_C1"/>
    <property type="match status" value="1"/>
</dbReference>
<evidence type="ECO:0000259" key="10">
    <source>
        <dbReference type="SMART" id="SM00645"/>
    </source>
</evidence>